<dbReference type="Gene3D" id="3.40.50.880">
    <property type="match status" value="1"/>
</dbReference>
<protein>
    <submittedName>
        <fullName evidence="2">Beta-galactosidase trimerization domain-containing protein</fullName>
    </submittedName>
</protein>
<evidence type="ECO:0000259" key="1">
    <source>
        <dbReference type="Pfam" id="PF08532"/>
    </source>
</evidence>
<sequence length="649" mass="71671">MATATFSPLRYRQIHLDFHTSEHIADIGRDFDADQFVATLRDAHVDSISIFARCHHGWCYYPTKVGAPHPRLARQDLLGEMVDACRKADIETPIYITAQWDENLARTRPEWRVMSGRGTPPNNWPGDGSANYQLTAAWHSLCLNNPEYRKYLLDMGLEVAQAYAPPGLFYDIISSFECVCPRCVERMHADGRDPHSPLDRKANDAAVNAEFRREISAGIWAKHPQMRLFFNSGHIDKQGRARFDDYSHLELESLPTGVWGYDHFPTSARYAAALGMDFLGQTGKFHTSWGEFGGYKRADALIYECAQMVALGAKCLIGDQLHPLGHVDPDTYASIKPAYERVEKLEPFLRGARQLSEIAILSAEYFVTRVEKRGNPADDGAARMLMELKRPFDIVDPEMDFAPYRLLILPDVIPVDAGLATKLKTFVAQGGKIILSGTAGRDPQTGALAIDAGIEVVKPAIGFDPSYLVKTDASLGAHIPGSPVVMYGPVEAVRATSATVLAEGQPSYFNRTYEHFCSHLHAPVDSDAKSLGPVMTVSDNVGYLAYPVFEIYQDVGQPIYKYLVDNLIERLMPNALLRTNLPSAARVALVEQAAEKRLVAHLLFGGPQVRGRKAPDLAGATAHGNDRGHSGFGRYRGFSALNTDAKPGL</sequence>
<name>A0ABY7YYV8_9HYPH</name>
<accession>A0ABY7YYV8</accession>
<gene>
    <name evidence="2" type="ORF">PSQ90_02865</name>
</gene>
<dbReference type="Gene3D" id="3.20.20.80">
    <property type="entry name" value="Glycosidases"/>
    <property type="match status" value="1"/>
</dbReference>
<dbReference type="EMBL" id="CP118247">
    <property type="protein sequence ID" value="WDR06427.1"/>
    <property type="molecule type" value="Genomic_DNA"/>
</dbReference>
<dbReference type="InterPro" id="IPR013738">
    <property type="entry name" value="Beta_galactosidase_Trimer"/>
</dbReference>
<organism evidence="2 3">
    <name type="scientific">Devosia rhodophyticola</name>
    <dbReference type="NCBI Taxonomy" id="3026423"/>
    <lineage>
        <taxon>Bacteria</taxon>
        <taxon>Pseudomonadati</taxon>
        <taxon>Pseudomonadota</taxon>
        <taxon>Alphaproteobacteria</taxon>
        <taxon>Hyphomicrobiales</taxon>
        <taxon>Devosiaceae</taxon>
        <taxon>Devosia</taxon>
    </lineage>
</organism>
<dbReference type="Pfam" id="PF08532">
    <property type="entry name" value="Glyco_hydro_42M"/>
    <property type="match status" value="1"/>
</dbReference>
<dbReference type="InterPro" id="IPR029062">
    <property type="entry name" value="Class_I_gatase-like"/>
</dbReference>
<dbReference type="SUPFAM" id="SSF51445">
    <property type="entry name" value="(Trans)glycosidases"/>
    <property type="match status" value="1"/>
</dbReference>
<reference evidence="2 3" key="1">
    <citation type="submission" date="2023-02" db="EMBL/GenBank/DDBJ databases">
        <title>Devosia chondri sp. nov., isolated from the phycosphere of marine algae.</title>
        <authorList>
            <person name="Kim J.M."/>
            <person name="Lee J.K."/>
            <person name="Choi B.J."/>
            <person name="Bayburt H."/>
            <person name="Jeon C.O."/>
        </authorList>
    </citation>
    <scope>NUCLEOTIDE SEQUENCE [LARGE SCALE GENOMIC DNA]</scope>
    <source>
        <strain evidence="2 3">G2-5</strain>
    </source>
</reference>
<dbReference type="InterPro" id="IPR017853">
    <property type="entry name" value="GH"/>
</dbReference>
<dbReference type="InterPro" id="IPR028212">
    <property type="entry name" value="GHL6"/>
</dbReference>
<dbReference type="Pfam" id="PF14871">
    <property type="entry name" value="GHL6"/>
    <property type="match status" value="1"/>
</dbReference>
<dbReference type="Proteomes" id="UP001222118">
    <property type="component" value="Chromosome"/>
</dbReference>
<dbReference type="CDD" id="cd03143">
    <property type="entry name" value="A4_beta-galactosidase_middle_domain"/>
    <property type="match status" value="1"/>
</dbReference>
<keyword evidence="3" id="KW-1185">Reference proteome</keyword>
<evidence type="ECO:0000313" key="2">
    <source>
        <dbReference type="EMBL" id="WDR06427.1"/>
    </source>
</evidence>
<evidence type="ECO:0000313" key="3">
    <source>
        <dbReference type="Proteomes" id="UP001222118"/>
    </source>
</evidence>
<feature type="domain" description="Beta-galactosidase trimerisation" evidence="1">
    <location>
        <begin position="385"/>
        <end position="444"/>
    </location>
</feature>
<proteinExistence type="predicted"/>
<dbReference type="SUPFAM" id="SSF52317">
    <property type="entry name" value="Class I glutamine amidotransferase-like"/>
    <property type="match status" value="1"/>
</dbReference>
<dbReference type="RefSeq" id="WP_282211941.1">
    <property type="nucleotide sequence ID" value="NZ_CP118247.1"/>
</dbReference>